<accession>A0A428WBP2</accession>
<dbReference type="Proteomes" id="UP000286716">
    <property type="component" value="Unassembled WGS sequence"/>
</dbReference>
<comment type="caution">
    <text evidence="1">The sequence shown here is derived from an EMBL/GenBank/DDBJ whole genome shotgun (WGS) entry which is preliminary data.</text>
</comment>
<reference evidence="1 2" key="1">
    <citation type="submission" date="2018-05" db="EMBL/GenBank/DDBJ databases">
        <title>Evolution of GPA BGCs.</title>
        <authorList>
            <person name="Waglechner N."/>
            <person name="Wright G.D."/>
        </authorList>
    </citation>
    <scope>NUCLEOTIDE SEQUENCE [LARGE SCALE GENOMIC DNA]</scope>
    <source>
        <strain evidence="1 2">DSM 5908</strain>
    </source>
</reference>
<proteinExistence type="predicted"/>
<organism evidence="1 2">
    <name type="scientific">Amycolatopsis balhimycina DSM 5908</name>
    <dbReference type="NCBI Taxonomy" id="1081091"/>
    <lineage>
        <taxon>Bacteria</taxon>
        <taxon>Bacillati</taxon>
        <taxon>Actinomycetota</taxon>
        <taxon>Actinomycetes</taxon>
        <taxon>Pseudonocardiales</taxon>
        <taxon>Pseudonocardiaceae</taxon>
        <taxon>Amycolatopsis</taxon>
    </lineage>
</organism>
<protein>
    <submittedName>
        <fullName evidence="1">Uncharacterized protein</fullName>
    </submittedName>
</protein>
<dbReference type="EMBL" id="QHHU01000040">
    <property type="protein sequence ID" value="RSM40384.1"/>
    <property type="molecule type" value="Genomic_DNA"/>
</dbReference>
<gene>
    <name evidence="1" type="ORF">DMA12_27305</name>
</gene>
<dbReference type="AlphaFoldDB" id="A0A428WBP2"/>
<sequence>MIREESPDRRLVLPQPLEREENVFAGQWTDVLRCCGGRLLTIRPARSGATGAEAGVWCPAS</sequence>
<evidence type="ECO:0000313" key="2">
    <source>
        <dbReference type="Proteomes" id="UP000286716"/>
    </source>
</evidence>
<keyword evidence="2" id="KW-1185">Reference proteome</keyword>
<name>A0A428WBP2_AMYBA</name>
<evidence type="ECO:0000313" key="1">
    <source>
        <dbReference type="EMBL" id="RSM40384.1"/>
    </source>
</evidence>